<dbReference type="Gene3D" id="2.30.110.10">
    <property type="entry name" value="Electron Transport, Fmn-binding Protein, Chain A"/>
    <property type="match status" value="1"/>
</dbReference>
<dbReference type="PANTHER" id="PTHR35802:SF1">
    <property type="entry name" value="PROTEASE SYNTHASE AND SPORULATION PROTEIN PAI 2"/>
    <property type="match status" value="1"/>
</dbReference>
<dbReference type="RefSeq" id="WP_134561199.1">
    <property type="nucleotide sequence ID" value="NZ_SOFS01000012.1"/>
</dbReference>
<proteinExistence type="predicted"/>
<evidence type="ECO:0000313" key="1">
    <source>
        <dbReference type="EMBL" id="TFC22762.1"/>
    </source>
</evidence>
<gene>
    <name evidence="1" type="ORF">E3O46_04855</name>
</gene>
<organism evidence="1 2">
    <name type="scientific">Cryobacterium glucosi</name>
    <dbReference type="NCBI Taxonomy" id="1259175"/>
    <lineage>
        <taxon>Bacteria</taxon>
        <taxon>Bacillati</taxon>
        <taxon>Actinomycetota</taxon>
        <taxon>Actinomycetes</taxon>
        <taxon>Micrococcales</taxon>
        <taxon>Microbacteriaceae</taxon>
        <taxon>Cryobacterium</taxon>
    </lineage>
</organism>
<comment type="caution">
    <text evidence="1">The sequence shown here is derived from an EMBL/GenBank/DDBJ whole genome shotgun (WGS) entry which is preliminary data.</text>
</comment>
<dbReference type="SUPFAM" id="SSF50475">
    <property type="entry name" value="FMN-binding split barrel"/>
    <property type="match status" value="1"/>
</dbReference>
<dbReference type="Pfam" id="PF04299">
    <property type="entry name" value="FMN_bind_2"/>
    <property type="match status" value="1"/>
</dbReference>
<reference evidence="1 2" key="1">
    <citation type="submission" date="2019-03" db="EMBL/GenBank/DDBJ databases">
        <title>Genomics of glacier-inhabiting Cryobacterium strains.</title>
        <authorList>
            <person name="Liu Q."/>
            <person name="Xin Y.-H."/>
        </authorList>
    </citation>
    <scope>NUCLEOTIDE SEQUENCE [LARGE SCALE GENOMIC DNA]</scope>
    <source>
        <strain evidence="1 2">MDB1-5</strain>
    </source>
</reference>
<dbReference type="EMBL" id="SOFS01000012">
    <property type="protein sequence ID" value="TFC22762.1"/>
    <property type="molecule type" value="Genomic_DNA"/>
</dbReference>
<accession>A0ABY2ITJ9</accession>
<keyword evidence="2" id="KW-1185">Reference proteome</keyword>
<dbReference type="Proteomes" id="UP000297604">
    <property type="component" value="Unassembled WGS sequence"/>
</dbReference>
<dbReference type="PANTHER" id="PTHR35802">
    <property type="entry name" value="PROTEASE SYNTHASE AND SPORULATION PROTEIN PAI 2"/>
    <property type="match status" value="1"/>
</dbReference>
<dbReference type="InterPro" id="IPR012349">
    <property type="entry name" value="Split_barrel_FMN-bd"/>
</dbReference>
<evidence type="ECO:0000313" key="2">
    <source>
        <dbReference type="Proteomes" id="UP000297604"/>
    </source>
</evidence>
<sequence>MRNTPSFVLTDPAEIRRLIRENPWATLVSHTSTGDLVASHYPMLLEESVSGTDTDSGELVLVTHVGRPDEQLHELGQHEMIVIIQGPHGYVSPGWYDANPAVPTWNFITAHLYGTPEILSAEENLLVLDRLVDHFEERLPEPRRLHGTAANSAYADRISAGTVGFRLRVTRVVAKSKLSQNKPPETVDRIISELEGTGPYASVNLAAEMRRAHGRLSRAARAGDGS</sequence>
<protein>
    <submittedName>
        <fullName evidence="1">FMN-binding negative transcriptional regulator</fullName>
    </submittedName>
</protein>
<dbReference type="PIRSF" id="PIRSF010372">
    <property type="entry name" value="PaiB"/>
    <property type="match status" value="1"/>
</dbReference>
<name>A0ABY2ITJ9_9MICO</name>
<dbReference type="InterPro" id="IPR007396">
    <property type="entry name" value="TR_PAI2-type"/>
</dbReference>